<organism evidence="2 3">
    <name type="scientific">Leptothoe kymatousa TAU-MAC 1615</name>
    <dbReference type="NCBI Taxonomy" id="2364775"/>
    <lineage>
        <taxon>Bacteria</taxon>
        <taxon>Bacillati</taxon>
        <taxon>Cyanobacteriota</taxon>
        <taxon>Cyanophyceae</taxon>
        <taxon>Nodosilineales</taxon>
        <taxon>Cymatolegaceae</taxon>
        <taxon>Leptothoe</taxon>
        <taxon>Leptothoe kymatousa</taxon>
    </lineage>
</organism>
<evidence type="ECO:0000313" key="2">
    <source>
        <dbReference type="EMBL" id="MBT9313620.1"/>
    </source>
</evidence>
<keyword evidence="1" id="KW-0472">Membrane</keyword>
<feature type="transmembrane region" description="Helical" evidence="1">
    <location>
        <begin position="16"/>
        <end position="38"/>
    </location>
</feature>
<dbReference type="RefSeq" id="WP_215619510.1">
    <property type="nucleotide sequence ID" value="NZ_JADOER010000015.1"/>
</dbReference>
<accession>A0ABS5Y6Y4</accession>
<sequence>MPVDVQTRKIKRFRDFSPLIALGALGLIVCAGLISVFFQKTLVNQAINLSPEEAIALDPIELEKSPIGALRIDVAADIPSNRWITYEIALIDSQGNLLASAMKQAWKESGTWREDGESGTWSEQDVKGGLDIRSKTGEPITIELSVLEYGTTAGEEVDSSATLNVVVKNGVVDTRYFFIGTLATFLLSGFTTYSVYTSGKRVIQKSIGDSDLGGRGVMGGANNLIRATVAVVSDETSPSRFTIDFSIQDKDGEEVYSHQFQINRGSKINESYRQSLRTFFLLEPKDSYRFYVEVVPDRSVDRTRLTVQEGAHTILEPDIIHIQG</sequence>
<keyword evidence="3" id="KW-1185">Reference proteome</keyword>
<evidence type="ECO:0000313" key="3">
    <source>
        <dbReference type="Proteomes" id="UP001196661"/>
    </source>
</evidence>
<reference evidence="2 3" key="1">
    <citation type="journal article" date="2021" name="Mar. Drugs">
        <title>Genome Reduction and Secondary Metabolism of the Marine Sponge-Associated Cyanobacterium Leptothoe.</title>
        <authorList>
            <person name="Konstantinou D."/>
            <person name="Popin R.V."/>
            <person name="Fewer D.P."/>
            <person name="Sivonen K."/>
            <person name="Gkelis S."/>
        </authorList>
    </citation>
    <scope>NUCLEOTIDE SEQUENCE [LARGE SCALE GENOMIC DNA]</scope>
    <source>
        <strain evidence="2 3">TAU-MAC 1615</strain>
    </source>
</reference>
<dbReference type="EMBL" id="JADOER010000015">
    <property type="protein sequence ID" value="MBT9313620.1"/>
    <property type="molecule type" value="Genomic_DNA"/>
</dbReference>
<protein>
    <submittedName>
        <fullName evidence="2">Uncharacterized protein</fullName>
    </submittedName>
</protein>
<keyword evidence="1" id="KW-1133">Transmembrane helix</keyword>
<gene>
    <name evidence="2" type="ORF">IXB28_15510</name>
</gene>
<name>A0ABS5Y6Y4_9CYAN</name>
<keyword evidence="1" id="KW-0812">Transmembrane</keyword>
<proteinExistence type="predicted"/>
<comment type="caution">
    <text evidence="2">The sequence shown here is derived from an EMBL/GenBank/DDBJ whole genome shotgun (WGS) entry which is preliminary data.</text>
</comment>
<dbReference type="Proteomes" id="UP001196661">
    <property type="component" value="Unassembled WGS sequence"/>
</dbReference>
<evidence type="ECO:0000256" key="1">
    <source>
        <dbReference type="SAM" id="Phobius"/>
    </source>
</evidence>
<feature type="transmembrane region" description="Helical" evidence="1">
    <location>
        <begin position="176"/>
        <end position="196"/>
    </location>
</feature>